<evidence type="ECO:0000313" key="5">
    <source>
        <dbReference type="Proteomes" id="UP000035642"/>
    </source>
</evidence>
<dbReference type="Proteomes" id="UP000035642">
    <property type="component" value="Unassembled WGS sequence"/>
</dbReference>
<feature type="domain" description="Sushi" evidence="4">
    <location>
        <begin position="271"/>
        <end position="334"/>
    </location>
</feature>
<dbReference type="PROSITE" id="PS50923">
    <property type="entry name" value="SUSHI"/>
    <property type="match status" value="1"/>
</dbReference>
<organism evidence="5 6">
    <name type="scientific">Angiostrongylus cantonensis</name>
    <name type="common">Rat lungworm</name>
    <dbReference type="NCBI Taxonomy" id="6313"/>
    <lineage>
        <taxon>Eukaryota</taxon>
        <taxon>Metazoa</taxon>
        <taxon>Ecdysozoa</taxon>
        <taxon>Nematoda</taxon>
        <taxon>Chromadorea</taxon>
        <taxon>Rhabditida</taxon>
        <taxon>Rhabditina</taxon>
        <taxon>Rhabditomorpha</taxon>
        <taxon>Strongyloidea</taxon>
        <taxon>Metastrongylidae</taxon>
        <taxon>Angiostrongylus</taxon>
    </lineage>
</organism>
<dbReference type="STRING" id="6313.A0A158P861"/>
<evidence type="ECO:0000259" key="4">
    <source>
        <dbReference type="PROSITE" id="PS50923"/>
    </source>
</evidence>
<keyword evidence="2" id="KW-0768">Sushi</keyword>
<protein>
    <submittedName>
        <fullName evidence="6">Sushi domain-containing protein</fullName>
    </submittedName>
</protein>
<evidence type="ECO:0000256" key="1">
    <source>
        <dbReference type="ARBA" id="ARBA00023157"/>
    </source>
</evidence>
<accession>A0A158P861</accession>
<name>A0A158P861_ANGCA</name>
<comment type="caution">
    <text evidence="2">Lacks conserved residue(s) required for the propagation of feature annotation.</text>
</comment>
<dbReference type="Gene3D" id="2.10.70.10">
    <property type="entry name" value="Complement Module, domain 1"/>
    <property type="match status" value="2"/>
</dbReference>
<dbReference type="WBParaSite" id="ACAC_0000666501-mRNA-1">
    <property type="protein sequence ID" value="ACAC_0000666501-mRNA-1"/>
    <property type="gene ID" value="ACAC_0000666501"/>
</dbReference>
<keyword evidence="1" id="KW-1015">Disulfide bond</keyword>
<dbReference type="CDD" id="cd00033">
    <property type="entry name" value="CCP"/>
    <property type="match status" value="1"/>
</dbReference>
<sequence length="490" mass="53209">MISLSAITEKRKTSRTATTRNVSNSVGCGWLTDPLAHRVPITPTRLPVQLMTPRMMNEQIIAVIYGHGCGWLDFGSDMPTLTADHVPYSTDRIPSAFFTTNDMIPALLVLLQFFPLAELRSSECPERVAPTHLAAVTVWTREFNGSSLYRISDEDLSDEGYHRGTADREDVVVLLAKSPGQCTLGLCTLALSTNARISDGVVSHQENVLGTPDGFTNLRDTFYCVRRHGDCGAQRPVFRFTKGSGLSIEGKVLCYGWADNESVVHPMSNDRICLPVNAVANGKISYSSSTSSIYSIGTTATLECDEGYVNGGQSTVLCVKSGWYPASGLGYCVEQNNSLVHSDTSLSASSSSMECAALGKIRNGQLTYSGLAKGALINTAVRQISYSTLEPYTPSTTATMSCDFGLSVLGASSLRCTMDGWFPPEGFGVCRVLFYILAEERSVVEYFCLGKDPSVEFSEIVEKAMNIFCSILARSASIERVPVITYYLVN</sequence>
<dbReference type="SUPFAM" id="SSF57535">
    <property type="entry name" value="Complement control module/SCR domain"/>
    <property type="match status" value="1"/>
</dbReference>
<dbReference type="Pfam" id="PF00084">
    <property type="entry name" value="Sushi"/>
    <property type="match status" value="1"/>
</dbReference>
<reference evidence="5" key="1">
    <citation type="submission" date="2012-09" db="EMBL/GenBank/DDBJ databases">
        <authorList>
            <person name="Martin A.A."/>
        </authorList>
    </citation>
    <scope>NUCLEOTIDE SEQUENCE</scope>
</reference>
<feature type="region of interest" description="Disordered" evidence="3">
    <location>
        <begin position="1"/>
        <end position="20"/>
    </location>
</feature>
<dbReference type="AlphaFoldDB" id="A0A158P861"/>
<dbReference type="SMART" id="SM00032">
    <property type="entry name" value="CCP"/>
    <property type="match status" value="2"/>
</dbReference>
<evidence type="ECO:0000256" key="2">
    <source>
        <dbReference type="PROSITE-ProRule" id="PRU00302"/>
    </source>
</evidence>
<dbReference type="InterPro" id="IPR000436">
    <property type="entry name" value="Sushi_SCR_CCP_dom"/>
</dbReference>
<keyword evidence="5" id="KW-1185">Reference proteome</keyword>
<reference evidence="6" key="2">
    <citation type="submission" date="2016-04" db="UniProtKB">
        <authorList>
            <consortium name="WormBaseParasite"/>
        </authorList>
    </citation>
    <scope>IDENTIFICATION</scope>
</reference>
<proteinExistence type="predicted"/>
<evidence type="ECO:0000256" key="3">
    <source>
        <dbReference type="SAM" id="MobiDB-lite"/>
    </source>
</evidence>
<dbReference type="InterPro" id="IPR035976">
    <property type="entry name" value="Sushi/SCR/CCP_sf"/>
</dbReference>
<evidence type="ECO:0000313" key="6">
    <source>
        <dbReference type="WBParaSite" id="ACAC_0000666501-mRNA-1"/>
    </source>
</evidence>